<accession>A0ABV5NNP6</accession>
<proteinExistence type="predicted"/>
<feature type="region of interest" description="Disordered" evidence="1">
    <location>
        <begin position="62"/>
        <end position="88"/>
    </location>
</feature>
<dbReference type="Proteomes" id="UP001589568">
    <property type="component" value="Unassembled WGS sequence"/>
</dbReference>
<comment type="caution">
    <text evidence="3">The sequence shown here is derived from an EMBL/GenBank/DDBJ whole genome shotgun (WGS) entry which is preliminary data.</text>
</comment>
<dbReference type="EMBL" id="JBHMCF010000019">
    <property type="protein sequence ID" value="MFB9471925.1"/>
    <property type="molecule type" value="Genomic_DNA"/>
</dbReference>
<evidence type="ECO:0000256" key="1">
    <source>
        <dbReference type="SAM" id="MobiDB-lite"/>
    </source>
</evidence>
<dbReference type="RefSeq" id="WP_379483646.1">
    <property type="nucleotide sequence ID" value="NZ_JBHMCF010000019.1"/>
</dbReference>
<keyword evidence="4" id="KW-1185">Reference proteome</keyword>
<evidence type="ECO:0000313" key="3">
    <source>
        <dbReference type="EMBL" id="MFB9471925.1"/>
    </source>
</evidence>
<feature type="compositionally biased region" description="Acidic residues" evidence="1">
    <location>
        <begin position="66"/>
        <end position="82"/>
    </location>
</feature>
<organism evidence="3 4">
    <name type="scientific">Nonomuraea salmonea</name>
    <dbReference type="NCBI Taxonomy" id="46181"/>
    <lineage>
        <taxon>Bacteria</taxon>
        <taxon>Bacillati</taxon>
        <taxon>Actinomycetota</taxon>
        <taxon>Actinomycetes</taxon>
        <taxon>Streptosporangiales</taxon>
        <taxon>Streptosporangiaceae</taxon>
        <taxon>Nonomuraea</taxon>
    </lineage>
</organism>
<protein>
    <submittedName>
        <fullName evidence="3">Uncharacterized protein</fullName>
    </submittedName>
</protein>
<feature type="chain" id="PRO_5045494449" evidence="2">
    <location>
        <begin position="28"/>
        <end position="119"/>
    </location>
</feature>
<gene>
    <name evidence="3" type="ORF">ACFFR3_20625</name>
</gene>
<feature type="signal peptide" evidence="2">
    <location>
        <begin position="1"/>
        <end position="27"/>
    </location>
</feature>
<keyword evidence="2" id="KW-0732">Signal</keyword>
<sequence length="119" mass="12947">MKGKLIAVGGVLATAATFCAMATPAEAANRCDLSVGDRTHTLRITPWGVHAGKRDAKACQAKEKFEDDDDEFEDDDEGDEAEFGGWNDGPGYGWDHGYGAARQGDWNGYNWPGTWYGQE</sequence>
<reference evidence="3 4" key="1">
    <citation type="submission" date="2024-09" db="EMBL/GenBank/DDBJ databases">
        <authorList>
            <person name="Sun Q."/>
            <person name="Mori K."/>
        </authorList>
    </citation>
    <scope>NUCLEOTIDE SEQUENCE [LARGE SCALE GENOMIC DNA]</scope>
    <source>
        <strain evidence="3 4">JCM 3324</strain>
    </source>
</reference>
<evidence type="ECO:0000313" key="4">
    <source>
        <dbReference type="Proteomes" id="UP001589568"/>
    </source>
</evidence>
<name>A0ABV5NNP6_9ACTN</name>
<evidence type="ECO:0000256" key="2">
    <source>
        <dbReference type="SAM" id="SignalP"/>
    </source>
</evidence>